<dbReference type="PROSITE" id="PS51186">
    <property type="entry name" value="GNAT"/>
    <property type="match status" value="1"/>
</dbReference>
<dbReference type="CDD" id="cd04301">
    <property type="entry name" value="NAT_SF"/>
    <property type="match status" value="1"/>
</dbReference>
<dbReference type="EMBL" id="JASJQH010009206">
    <property type="protein sequence ID" value="KAK9680573.1"/>
    <property type="molecule type" value="Genomic_DNA"/>
</dbReference>
<comment type="caution">
    <text evidence="2">The sequence shown here is derived from an EMBL/GenBank/DDBJ whole genome shotgun (WGS) entry which is preliminary data.</text>
</comment>
<evidence type="ECO:0000313" key="3">
    <source>
        <dbReference type="Proteomes" id="UP001479436"/>
    </source>
</evidence>
<reference evidence="2 3" key="1">
    <citation type="submission" date="2023-04" db="EMBL/GenBank/DDBJ databases">
        <title>Genome of Basidiobolus ranarum AG-B5.</title>
        <authorList>
            <person name="Stajich J.E."/>
            <person name="Carter-House D."/>
            <person name="Gryganskyi A."/>
        </authorList>
    </citation>
    <scope>NUCLEOTIDE SEQUENCE [LARGE SCALE GENOMIC DNA]</scope>
    <source>
        <strain evidence="2 3">AG-B5</strain>
    </source>
</reference>
<evidence type="ECO:0000313" key="2">
    <source>
        <dbReference type="EMBL" id="KAK9680573.1"/>
    </source>
</evidence>
<dbReference type="Proteomes" id="UP001479436">
    <property type="component" value="Unassembled WGS sequence"/>
</dbReference>
<proteinExistence type="predicted"/>
<feature type="domain" description="N-acetyltransferase" evidence="1">
    <location>
        <begin position="1"/>
        <end position="137"/>
    </location>
</feature>
<dbReference type="InterPro" id="IPR000182">
    <property type="entry name" value="GNAT_dom"/>
</dbReference>
<keyword evidence="3" id="KW-1185">Reference proteome</keyword>
<protein>
    <recommendedName>
        <fullName evidence="1">N-acetyltransferase domain-containing protein</fullName>
    </recommendedName>
</protein>
<accession>A0ABR2VME9</accession>
<dbReference type="InterPro" id="IPR016181">
    <property type="entry name" value="Acyl_CoA_acyltransferase"/>
</dbReference>
<dbReference type="Pfam" id="PF00583">
    <property type="entry name" value="Acetyltransf_1"/>
    <property type="match status" value="1"/>
</dbReference>
<organism evidence="2 3">
    <name type="scientific">Basidiobolus ranarum</name>
    <dbReference type="NCBI Taxonomy" id="34480"/>
    <lineage>
        <taxon>Eukaryota</taxon>
        <taxon>Fungi</taxon>
        <taxon>Fungi incertae sedis</taxon>
        <taxon>Zoopagomycota</taxon>
        <taxon>Entomophthoromycotina</taxon>
        <taxon>Basidiobolomycetes</taxon>
        <taxon>Basidiobolales</taxon>
        <taxon>Basidiobolaceae</taxon>
        <taxon>Basidiobolus</taxon>
    </lineage>
</organism>
<dbReference type="Gene3D" id="3.40.630.30">
    <property type="match status" value="1"/>
</dbReference>
<evidence type="ECO:0000259" key="1">
    <source>
        <dbReference type="PROSITE" id="PS51186"/>
    </source>
</evidence>
<dbReference type="SUPFAM" id="SSF55729">
    <property type="entry name" value="Acyl-CoA N-acyltransferases (Nat)"/>
    <property type="match status" value="1"/>
</dbReference>
<feature type="non-terminal residue" evidence="2">
    <location>
        <position position="1"/>
    </location>
</feature>
<sequence>EVTIAAFLKAEHTQHTEQFIVNSLRKAGQLTVSLVAEVDGHLVGHVGFSPVKISNCDEPWYGVGPVSVLPEWQGKSIGTRLMKQGLDQLRELGATGCVVLGNPNYYQRFGFKAEICLVLEGVPPEYFQAVCFKGDIPSGTVTYHEAFNAQA</sequence>
<gene>
    <name evidence="2" type="ORF">K7432_015890</name>
</gene>
<name>A0ABR2VME9_9FUNG</name>